<dbReference type="Pfam" id="PF07729">
    <property type="entry name" value="FCD"/>
    <property type="match status" value="1"/>
</dbReference>
<evidence type="ECO:0000259" key="4">
    <source>
        <dbReference type="PROSITE" id="PS50949"/>
    </source>
</evidence>
<dbReference type="InterPro" id="IPR008920">
    <property type="entry name" value="TF_FadR/GntR_C"/>
</dbReference>
<gene>
    <name evidence="5" type="ORF">V6617_04085</name>
</gene>
<dbReference type="EMBL" id="CP146275">
    <property type="protein sequence ID" value="WWT33647.1"/>
    <property type="molecule type" value="Genomic_DNA"/>
</dbReference>
<feature type="domain" description="HTH gntR-type" evidence="4">
    <location>
        <begin position="15"/>
        <end position="82"/>
    </location>
</feature>
<accession>A0ABZ2I1H2</accession>
<keyword evidence="6" id="KW-1185">Reference proteome</keyword>
<dbReference type="Gene3D" id="1.10.10.10">
    <property type="entry name" value="Winged helix-like DNA-binding domain superfamily/Winged helix DNA-binding domain"/>
    <property type="match status" value="1"/>
</dbReference>
<evidence type="ECO:0000313" key="5">
    <source>
        <dbReference type="EMBL" id="WWT33647.1"/>
    </source>
</evidence>
<proteinExistence type="predicted"/>
<dbReference type="SMART" id="SM00895">
    <property type="entry name" value="FCD"/>
    <property type="match status" value="1"/>
</dbReference>
<dbReference type="CDD" id="cd07377">
    <property type="entry name" value="WHTH_GntR"/>
    <property type="match status" value="1"/>
</dbReference>
<keyword evidence="3" id="KW-0804">Transcription</keyword>
<name>A0ABZ2I1H2_9HYPH</name>
<dbReference type="InterPro" id="IPR036388">
    <property type="entry name" value="WH-like_DNA-bd_sf"/>
</dbReference>
<organism evidence="5 6">
    <name type="scientific">Pelagibacterium nitratireducens</name>
    <dbReference type="NCBI Taxonomy" id="1046114"/>
    <lineage>
        <taxon>Bacteria</taxon>
        <taxon>Pseudomonadati</taxon>
        <taxon>Pseudomonadota</taxon>
        <taxon>Alphaproteobacteria</taxon>
        <taxon>Hyphomicrobiales</taxon>
        <taxon>Devosiaceae</taxon>
        <taxon>Pelagibacterium</taxon>
    </lineage>
</organism>
<protein>
    <submittedName>
        <fullName evidence="5">GntR family transcriptional regulator</fullName>
    </submittedName>
</protein>
<dbReference type="Gene3D" id="1.20.120.530">
    <property type="entry name" value="GntR ligand-binding domain-like"/>
    <property type="match status" value="1"/>
</dbReference>
<dbReference type="PROSITE" id="PS50949">
    <property type="entry name" value="HTH_GNTR"/>
    <property type="match status" value="1"/>
</dbReference>
<reference evidence="5 6" key="1">
    <citation type="submission" date="2024-02" db="EMBL/GenBank/DDBJ databases">
        <title>Complete genome sequence of Pelagibacterium nitratireducens ZH15.</title>
        <authorList>
            <person name="Zhao L.H."/>
        </authorList>
    </citation>
    <scope>NUCLEOTIDE SEQUENCE [LARGE SCALE GENOMIC DNA]</scope>
    <source>
        <strain evidence="5 6">ZH15</strain>
    </source>
</reference>
<dbReference type="Proteomes" id="UP001369958">
    <property type="component" value="Chromosome"/>
</dbReference>
<evidence type="ECO:0000256" key="1">
    <source>
        <dbReference type="ARBA" id="ARBA00023015"/>
    </source>
</evidence>
<dbReference type="SUPFAM" id="SSF48008">
    <property type="entry name" value="GntR ligand-binding domain-like"/>
    <property type="match status" value="1"/>
</dbReference>
<dbReference type="PANTHER" id="PTHR43537:SF5">
    <property type="entry name" value="UXU OPERON TRANSCRIPTIONAL REGULATOR"/>
    <property type="match status" value="1"/>
</dbReference>
<dbReference type="Pfam" id="PF00392">
    <property type="entry name" value="GntR"/>
    <property type="match status" value="1"/>
</dbReference>
<evidence type="ECO:0000256" key="3">
    <source>
        <dbReference type="ARBA" id="ARBA00023163"/>
    </source>
</evidence>
<evidence type="ECO:0000313" key="6">
    <source>
        <dbReference type="Proteomes" id="UP001369958"/>
    </source>
</evidence>
<dbReference type="SMART" id="SM00345">
    <property type="entry name" value="HTH_GNTR"/>
    <property type="match status" value="1"/>
</dbReference>
<dbReference type="RefSeq" id="WP_338609292.1">
    <property type="nucleotide sequence ID" value="NZ_CP146275.1"/>
</dbReference>
<dbReference type="InterPro" id="IPR036390">
    <property type="entry name" value="WH_DNA-bd_sf"/>
</dbReference>
<keyword evidence="1" id="KW-0805">Transcription regulation</keyword>
<evidence type="ECO:0000256" key="2">
    <source>
        <dbReference type="ARBA" id="ARBA00023125"/>
    </source>
</evidence>
<keyword evidence="2" id="KW-0238">DNA-binding</keyword>
<dbReference type="InterPro" id="IPR011711">
    <property type="entry name" value="GntR_C"/>
</dbReference>
<dbReference type="PANTHER" id="PTHR43537">
    <property type="entry name" value="TRANSCRIPTIONAL REGULATOR, GNTR FAMILY"/>
    <property type="match status" value="1"/>
</dbReference>
<sequence length="224" mass="25703">MTEVLASSERRVVRPRPRMGLAELMREDIVSGALPAGSRLKTIELSKRYGVSTNPVREALHQLSGEGFVVLSRNRSAQVRSLDESFVRNIFDIRTLIEPYLIRVFVEQAHEDDLERARAVQLRLEQSQGDQVEWDSLDEEFHGIMYKRHFNGEARAIRQRHGEVVRALARRYPISSARRAAVLKDHWDIIEAVAAHDADSAARIVERHARGAERHLLLRMQEGR</sequence>
<dbReference type="InterPro" id="IPR000524">
    <property type="entry name" value="Tscrpt_reg_HTH_GntR"/>
</dbReference>
<dbReference type="SUPFAM" id="SSF46785">
    <property type="entry name" value="Winged helix' DNA-binding domain"/>
    <property type="match status" value="1"/>
</dbReference>